<dbReference type="PANTHER" id="PTHR24094:SF15">
    <property type="entry name" value="AMP-DEPENDENT SYNTHETASE_LIGASE DOMAIN-CONTAINING PROTEIN-RELATED"/>
    <property type="match status" value="1"/>
</dbReference>
<dbReference type="PANTHER" id="PTHR24094">
    <property type="entry name" value="SECRETED PROTEIN"/>
    <property type="match status" value="1"/>
</dbReference>
<evidence type="ECO:0000313" key="3">
    <source>
        <dbReference type="Proteomes" id="UP000198949"/>
    </source>
</evidence>
<gene>
    <name evidence="2" type="ORF">SAMN05216270_10518</name>
</gene>
<evidence type="ECO:0000259" key="1">
    <source>
        <dbReference type="Pfam" id="PF07510"/>
    </source>
</evidence>
<dbReference type="InterPro" id="IPR011089">
    <property type="entry name" value="GmrSD_C"/>
</dbReference>
<sequence length="142" mass="15597">MQPQAPLGAVNRAVTAPAVVAERCTVTGGRWYSYFDYIYVDGPRGLDIDHLVPLAEAWDSGAREWDPKRREAYANDLGDSTSLIAVTTRSNCSKSEQDPAEWMPPSGSAACRYTCEWTSVKTRWGLAVDQAELEVLDAIVAD</sequence>
<accession>A0A1G6VNI2</accession>
<evidence type="ECO:0000313" key="2">
    <source>
        <dbReference type="EMBL" id="SDD54577.1"/>
    </source>
</evidence>
<feature type="domain" description="GmrSD restriction endonucleases C-terminal" evidence="1">
    <location>
        <begin position="41"/>
        <end position="135"/>
    </location>
</feature>
<dbReference type="STRING" id="58114.SAMN05216270_10518"/>
<protein>
    <recommendedName>
        <fullName evidence="1">GmrSD restriction endonucleases C-terminal domain-containing protein</fullName>
    </recommendedName>
</protein>
<reference evidence="3" key="1">
    <citation type="submission" date="2016-10" db="EMBL/GenBank/DDBJ databases">
        <authorList>
            <person name="Varghese N."/>
            <person name="Submissions S."/>
        </authorList>
    </citation>
    <scope>NUCLEOTIDE SEQUENCE [LARGE SCALE GENOMIC DNA]</scope>
    <source>
        <strain evidence="3">CGMCC 4.3516</strain>
    </source>
</reference>
<dbReference type="Proteomes" id="UP000198949">
    <property type="component" value="Unassembled WGS sequence"/>
</dbReference>
<dbReference type="Pfam" id="PF07510">
    <property type="entry name" value="GmrSD_C"/>
    <property type="match status" value="1"/>
</dbReference>
<organism evidence="2 3">
    <name type="scientific">Glycomyces harbinensis</name>
    <dbReference type="NCBI Taxonomy" id="58114"/>
    <lineage>
        <taxon>Bacteria</taxon>
        <taxon>Bacillati</taxon>
        <taxon>Actinomycetota</taxon>
        <taxon>Actinomycetes</taxon>
        <taxon>Glycomycetales</taxon>
        <taxon>Glycomycetaceae</taxon>
        <taxon>Glycomyces</taxon>
    </lineage>
</organism>
<dbReference type="AlphaFoldDB" id="A0A1G6VNI2"/>
<dbReference type="OrthoDB" id="5196645at2"/>
<name>A0A1G6VNI2_9ACTN</name>
<dbReference type="EMBL" id="FNAD01000005">
    <property type="protein sequence ID" value="SDD54577.1"/>
    <property type="molecule type" value="Genomic_DNA"/>
</dbReference>
<proteinExistence type="predicted"/>
<keyword evidence="3" id="KW-1185">Reference proteome</keyword>